<evidence type="ECO:0000259" key="1">
    <source>
        <dbReference type="Pfam" id="PF03478"/>
    </source>
</evidence>
<dbReference type="PANTHER" id="PTHR44259:SF71">
    <property type="entry name" value="F-BOX DOMAIN-CONTAINING PROTEIN"/>
    <property type="match status" value="1"/>
</dbReference>
<protein>
    <recommendedName>
        <fullName evidence="1">KIB1-4 beta-propeller domain-containing protein</fullName>
    </recommendedName>
</protein>
<evidence type="ECO:0000313" key="2">
    <source>
        <dbReference type="EMBL" id="KAG6783634.1"/>
    </source>
</evidence>
<dbReference type="EMBL" id="JAAWWB010000004">
    <property type="protein sequence ID" value="KAG6783634.1"/>
    <property type="molecule type" value="Genomic_DNA"/>
</dbReference>
<evidence type="ECO:0000313" key="3">
    <source>
        <dbReference type="Proteomes" id="UP000886885"/>
    </source>
</evidence>
<dbReference type="Pfam" id="PF03478">
    <property type="entry name" value="Beta-prop_KIB1-4"/>
    <property type="match status" value="1"/>
</dbReference>
<dbReference type="PANTHER" id="PTHR44259">
    <property type="entry name" value="OS07G0183000 PROTEIN-RELATED"/>
    <property type="match status" value="1"/>
</dbReference>
<feature type="domain" description="KIB1-4 beta-propeller" evidence="1">
    <location>
        <begin position="97"/>
        <end position="378"/>
    </location>
</feature>
<accession>A0A8X8DBN0</accession>
<organism evidence="2 3">
    <name type="scientific">Populus tomentosa</name>
    <name type="common">Chinese white poplar</name>
    <dbReference type="NCBI Taxonomy" id="118781"/>
    <lineage>
        <taxon>Eukaryota</taxon>
        <taxon>Viridiplantae</taxon>
        <taxon>Streptophyta</taxon>
        <taxon>Embryophyta</taxon>
        <taxon>Tracheophyta</taxon>
        <taxon>Spermatophyta</taxon>
        <taxon>Magnoliopsida</taxon>
        <taxon>eudicotyledons</taxon>
        <taxon>Gunneridae</taxon>
        <taxon>Pentapetalae</taxon>
        <taxon>rosids</taxon>
        <taxon>fabids</taxon>
        <taxon>Malpighiales</taxon>
        <taxon>Salicaceae</taxon>
        <taxon>Saliceae</taxon>
        <taxon>Populus</taxon>
    </lineage>
</organism>
<reference evidence="2" key="1">
    <citation type="journal article" date="2020" name="bioRxiv">
        <title>Hybrid origin of Populus tomentosa Carr. identified through genome sequencing and phylogenomic analysis.</title>
        <authorList>
            <person name="An X."/>
            <person name="Gao K."/>
            <person name="Chen Z."/>
            <person name="Li J."/>
            <person name="Yang X."/>
            <person name="Yang X."/>
            <person name="Zhou J."/>
            <person name="Guo T."/>
            <person name="Zhao T."/>
            <person name="Huang S."/>
            <person name="Miao D."/>
            <person name="Khan W.U."/>
            <person name="Rao P."/>
            <person name="Ye M."/>
            <person name="Lei B."/>
            <person name="Liao W."/>
            <person name="Wang J."/>
            <person name="Ji L."/>
            <person name="Li Y."/>
            <person name="Guo B."/>
            <person name="Mustafa N.S."/>
            <person name="Li S."/>
            <person name="Yun Q."/>
            <person name="Keller S.R."/>
            <person name="Mao J."/>
            <person name="Zhang R."/>
            <person name="Strauss S.H."/>
        </authorList>
    </citation>
    <scope>NUCLEOTIDE SEQUENCE</scope>
    <source>
        <strain evidence="2">GM15</strain>
        <tissue evidence="2">Leaf</tissue>
    </source>
</reference>
<name>A0A8X8DBN0_POPTO</name>
<gene>
    <name evidence="2" type="ORF">POTOM_009297</name>
</gene>
<dbReference type="InterPro" id="IPR005174">
    <property type="entry name" value="KIB1-4_b-propeller"/>
</dbReference>
<sequence length="430" mass="49171">MWSELPSELLHLIAIAIGLCTSYHLLFGLQSVRESDLPPELLQLITQKQTNHVDYLCVRAVCKSWRSALPKKPHDLLCQLPWLLLPCQNESPNHRGFYNLADGKTYRLELPEAYEKRCCGSSHGWLVMVEETPAIFLLNPLTKARIDLPSLSTFPNFPTEVLFKNSRNLNPSSTRSSKQRFIRKVRVSADPSLVSNFMVMAIYGTEHENLAFCASGDIAWTIIRETSPPLNYKDIMFHEGNFFVIHKVGRVSNCKTDNPPSLIHVADPPPVPPKMGYKQWYMANLNGSLLLVGRLRKYHVPGYGYETFSFVAYKLEREESKWSEVESLGDKMLFLVWNCSHSVSALDFNRCKGDCIYFTDDNLMVGADFIWEGHDFGVPDFHGGSVRRLGLLLYRIKQPRSPCTFFYEESLKRNWSSFILPPPVWVTISP</sequence>
<dbReference type="InterPro" id="IPR050942">
    <property type="entry name" value="F-box_BR-signaling"/>
</dbReference>
<dbReference type="AlphaFoldDB" id="A0A8X8DBN0"/>
<keyword evidence="3" id="KW-1185">Reference proteome</keyword>
<dbReference type="OrthoDB" id="842701at2759"/>
<proteinExistence type="predicted"/>
<dbReference type="Proteomes" id="UP000886885">
    <property type="component" value="Chromosome 2D"/>
</dbReference>
<comment type="caution">
    <text evidence="2">The sequence shown here is derived from an EMBL/GenBank/DDBJ whole genome shotgun (WGS) entry which is preliminary data.</text>
</comment>